<sequence>MKSHFEENPRDLDLLKHHKLLSNNEISAHLCDVPEYLIYPKTKEGSNVVQLTRAAMGLDKPQRWKRQGFKGGSGKSRDPLKDFLC</sequence>
<gene>
    <name evidence="2" type="primary">gb11098</name>
    <name evidence="2" type="ORF">PR202_gb11098</name>
</gene>
<evidence type="ECO:0000313" key="3">
    <source>
        <dbReference type="Proteomes" id="UP001054889"/>
    </source>
</evidence>
<protein>
    <submittedName>
        <fullName evidence="2">Uncharacterized protein</fullName>
    </submittedName>
</protein>
<dbReference type="Proteomes" id="UP001054889">
    <property type="component" value="Unassembled WGS sequence"/>
</dbReference>
<dbReference type="EMBL" id="BQKI01000076">
    <property type="protein sequence ID" value="GJN23449.1"/>
    <property type="molecule type" value="Genomic_DNA"/>
</dbReference>
<feature type="compositionally biased region" description="Basic and acidic residues" evidence="1">
    <location>
        <begin position="75"/>
        <end position="85"/>
    </location>
</feature>
<reference evidence="2" key="2">
    <citation type="submission" date="2021-12" db="EMBL/GenBank/DDBJ databases">
        <title>Resequencing data analysis of finger millet.</title>
        <authorList>
            <person name="Hatakeyama M."/>
            <person name="Aluri S."/>
            <person name="Balachadran M.T."/>
            <person name="Sivarajan S.R."/>
            <person name="Poveda L."/>
            <person name="Shimizu-Inatsugi R."/>
            <person name="Schlapbach R."/>
            <person name="Sreeman S.M."/>
            <person name="Shimizu K.K."/>
        </authorList>
    </citation>
    <scope>NUCLEOTIDE SEQUENCE</scope>
</reference>
<reference evidence="2" key="1">
    <citation type="journal article" date="2018" name="DNA Res.">
        <title>Multiple hybrid de novo genome assembly of finger millet, an orphan allotetraploid crop.</title>
        <authorList>
            <person name="Hatakeyama M."/>
            <person name="Aluri S."/>
            <person name="Balachadran M.T."/>
            <person name="Sivarajan S.R."/>
            <person name="Patrignani A."/>
            <person name="Gruter S."/>
            <person name="Poveda L."/>
            <person name="Shimizu-Inatsugi R."/>
            <person name="Baeten J."/>
            <person name="Francoijs K.J."/>
            <person name="Nataraja K.N."/>
            <person name="Reddy Y.A.N."/>
            <person name="Phadnis S."/>
            <person name="Ravikumar R.L."/>
            <person name="Schlapbach R."/>
            <person name="Sreeman S.M."/>
            <person name="Shimizu K.K."/>
        </authorList>
    </citation>
    <scope>NUCLEOTIDE SEQUENCE</scope>
</reference>
<dbReference type="AlphaFoldDB" id="A0AAV5ELS1"/>
<comment type="caution">
    <text evidence="2">The sequence shown here is derived from an EMBL/GenBank/DDBJ whole genome shotgun (WGS) entry which is preliminary data.</text>
</comment>
<evidence type="ECO:0000256" key="1">
    <source>
        <dbReference type="SAM" id="MobiDB-lite"/>
    </source>
</evidence>
<name>A0AAV5ELS1_ELECO</name>
<accession>A0AAV5ELS1</accession>
<proteinExistence type="predicted"/>
<feature type="region of interest" description="Disordered" evidence="1">
    <location>
        <begin position="63"/>
        <end position="85"/>
    </location>
</feature>
<evidence type="ECO:0000313" key="2">
    <source>
        <dbReference type="EMBL" id="GJN23449.1"/>
    </source>
</evidence>
<keyword evidence="3" id="KW-1185">Reference proteome</keyword>
<organism evidence="2 3">
    <name type="scientific">Eleusine coracana subsp. coracana</name>
    <dbReference type="NCBI Taxonomy" id="191504"/>
    <lineage>
        <taxon>Eukaryota</taxon>
        <taxon>Viridiplantae</taxon>
        <taxon>Streptophyta</taxon>
        <taxon>Embryophyta</taxon>
        <taxon>Tracheophyta</taxon>
        <taxon>Spermatophyta</taxon>
        <taxon>Magnoliopsida</taxon>
        <taxon>Liliopsida</taxon>
        <taxon>Poales</taxon>
        <taxon>Poaceae</taxon>
        <taxon>PACMAD clade</taxon>
        <taxon>Chloridoideae</taxon>
        <taxon>Cynodonteae</taxon>
        <taxon>Eleusininae</taxon>
        <taxon>Eleusine</taxon>
    </lineage>
</organism>